<dbReference type="InterPro" id="IPR052186">
    <property type="entry name" value="Hydantoin_racemase-like"/>
</dbReference>
<sequence length="232" mass="24428">MTGRIIVINPNSTEAVTEAMDRALDPLRLAGAPEIESVTNANGPAGIECQAHADDVSRDIRRIIAERDADAAAFVIACFSDPGIYAAREATSRPVFGIAESGMLTAMSLGAKVGVIAILSRSVPRHMRYFRGIGVEGRVAGDRGIELGVVELSDESKTFERMVQVGTTLRDTDGANVLVMGCAGMARYRERLSDRLGIPVVDPTQAAVSMAIGAVMLRQTNGLAAAPAMAAE</sequence>
<gene>
    <name evidence="2" type="ORF">SAMN05660686_00162</name>
</gene>
<protein>
    <submittedName>
        <fullName evidence="2">Asp/Glu/hydantoin racemase</fullName>
    </submittedName>
</protein>
<dbReference type="InterPro" id="IPR053714">
    <property type="entry name" value="Iso_Racemase_Enz_sf"/>
</dbReference>
<evidence type="ECO:0000256" key="1">
    <source>
        <dbReference type="ARBA" id="ARBA00038414"/>
    </source>
</evidence>
<comment type="caution">
    <text evidence="2">The sequence shown here is derived from an EMBL/GenBank/DDBJ whole genome shotgun (WGS) entry which is preliminary data.</text>
</comment>
<dbReference type="RefSeq" id="WP_093147490.1">
    <property type="nucleotide sequence ID" value="NZ_FNBW01000001.1"/>
</dbReference>
<dbReference type="PANTHER" id="PTHR28047">
    <property type="entry name" value="PROTEIN DCG1"/>
    <property type="match status" value="1"/>
</dbReference>
<dbReference type="Pfam" id="PF01177">
    <property type="entry name" value="Asp_Glu_race"/>
    <property type="match status" value="1"/>
</dbReference>
<name>A0A8G2BDV0_9PROT</name>
<evidence type="ECO:0000313" key="2">
    <source>
        <dbReference type="EMBL" id="SDF07914.1"/>
    </source>
</evidence>
<dbReference type="InterPro" id="IPR015942">
    <property type="entry name" value="Asp/Glu/hydantoin_racemase"/>
</dbReference>
<dbReference type="EMBL" id="FNBW01000001">
    <property type="protein sequence ID" value="SDF07914.1"/>
    <property type="molecule type" value="Genomic_DNA"/>
</dbReference>
<keyword evidence="3" id="KW-1185">Reference proteome</keyword>
<comment type="similarity">
    <text evidence="1">Belongs to the HyuE racemase family.</text>
</comment>
<accession>A0A8G2BDV0</accession>
<dbReference type="OrthoDB" id="9791723at2"/>
<dbReference type="Proteomes" id="UP000198615">
    <property type="component" value="Unassembled WGS sequence"/>
</dbReference>
<reference evidence="2 3" key="1">
    <citation type="submission" date="2016-10" db="EMBL/GenBank/DDBJ databases">
        <authorList>
            <person name="Varghese N."/>
            <person name="Submissions S."/>
        </authorList>
    </citation>
    <scope>NUCLEOTIDE SEQUENCE [LARGE SCALE GENOMIC DNA]</scope>
    <source>
        <strain evidence="2 3">DSM 18839</strain>
    </source>
</reference>
<proteinExistence type="inferred from homology"/>
<dbReference type="Gene3D" id="3.40.50.12500">
    <property type="match status" value="1"/>
</dbReference>
<dbReference type="PANTHER" id="PTHR28047:SF5">
    <property type="entry name" value="PROTEIN DCG1"/>
    <property type="match status" value="1"/>
</dbReference>
<dbReference type="AlphaFoldDB" id="A0A8G2BDV0"/>
<dbReference type="GO" id="GO:0047661">
    <property type="term" value="F:amino-acid racemase activity"/>
    <property type="evidence" value="ECO:0007669"/>
    <property type="project" value="InterPro"/>
</dbReference>
<organism evidence="2 3">
    <name type="scientific">Thalassobaculum litoreum DSM 18839</name>
    <dbReference type="NCBI Taxonomy" id="1123362"/>
    <lineage>
        <taxon>Bacteria</taxon>
        <taxon>Pseudomonadati</taxon>
        <taxon>Pseudomonadota</taxon>
        <taxon>Alphaproteobacteria</taxon>
        <taxon>Rhodospirillales</taxon>
        <taxon>Thalassobaculaceae</taxon>
        <taxon>Thalassobaculum</taxon>
    </lineage>
</organism>
<evidence type="ECO:0000313" key="3">
    <source>
        <dbReference type="Proteomes" id="UP000198615"/>
    </source>
</evidence>